<dbReference type="RefSeq" id="WP_075133839.1">
    <property type="nucleotide sequence ID" value="NZ_MSIF01000007.1"/>
</dbReference>
<dbReference type="InterPro" id="IPR018060">
    <property type="entry name" value="HTH_AraC"/>
</dbReference>
<evidence type="ECO:0000256" key="2">
    <source>
        <dbReference type="ARBA" id="ARBA00023125"/>
    </source>
</evidence>
<evidence type="ECO:0000259" key="4">
    <source>
        <dbReference type="PROSITE" id="PS01124"/>
    </source>
</evidence>
<dbReference type="GO" id="GO:0003700">
    <property type="term" value="F:DNA-binding transcription factor activity"/>
    <property type="evidence" value="ECO:0007669"/>
    <property type="project" value="InterPro"/>
</dbReference>
<sequence>MTPPTEFHLRRARDLMDARYAEPLDLDALAGAAGFSRYHFAREFRAAFGETPGGYLSRRRVERAKDLLASVNLTVTEICVLVGFSSLSSFSRRFTELVGCSPSGYRRRAVARGGPPPIPGCYVMAWSRPLPPAAIADKRPGAPGS</sequence>
<dbReference type="SUPFAM" id="SSF46689">
    <property type="entry name" value="Homeodomain-like"/>
    <property type="match status" value="2"/>
</dbReference>
<keyword evidence="3" id="KW-0804">Transcription</keyword>
<dbReference type="InterPro" id="IPR018062">
    <property type="entry name" value="HTH_AraC-typ_CS"/>
</dbReference>
<keyword evidence="6" id="KW-1185">Reference proteome</keyword>
<dbReference type="AlphaFoldDB" id="A0A7Z1AYP8"/>
<organism evidence="5 6">
    <name type="scientific">Actinophytocola xinjiangensis</name>
    <dbReference type="NCBI Taxonomy" id="485602"/>
    <lineage>
        <taxon>Bacteria</taxon>
        <taxon>Bacillati</taxon>
        <taxon>Actinomycetota</taxon>
        <taxon>Actinomycetes</taxon>
        <taxon>Pseudonocardiales</taxon>
        <taxon>Pseudonocardiaceae</taxon>
    </lineage>
</organism>
<feature type="domain" description="HTH araC/xylS-type" evidence="4">
    <location>
        <begin position="10"/>
        <end position="108"/>
    </location>
</feature>
<protein>
    <submittedName>
        <fullName evidence="5">AraC family transcriptional regulator</fullName>
    </submittedName>
</protein>
<gene>
    <name evidence="5" type="ORF">BLA60_16825</name>
</gene>
<evidence type="ECO:0000313" key="6">
    <source>
        <dbReference type="Proteomes" id="UP000185696"/>
    </source>
</evidence>
<evidence type="ECO:0000313" key="5">
    <source>
        <dbReference type="EMBL" id="OLF10118.1"/>
    </source>
</evidence>
<dbReference type="OrthoDB" id="2060755at2"/>
<dbReference type="EMBL" id="MSIF01000007">
    <property type="protein sequence ID" value="OLF10118.1"/>
    <property type="molecule type" value="Genomic_DNA"/>
</dbReference>
<proteinExistence type="predicted"/>
<evidence type="ECO:0000256" key="1">
    <source>
        <dbReference type="ARBA" id="ARBA00023015"/>
    </source>
</evidence>
<dbReference type="InterPro" id="IPR020449">
    <property type="entry name" value="Tscrpt_reg_AraC-type_HTH"/>
</dbReference>
<dbReference type="GO" id="GO:0043565">
    <property type="term" value="F:sequence-specific DNA binding"/>
    <property type="evidence" value="ECO:0007669"/>
    <property type="project" value="InterPro"/>
</dbReference>
<keyword evidence="2" id="KW-0238">DNA-binding</keyword>
<dbReference type="SMART" id="SM00342">
    <property type="entry name" value="HTH_ARAC"/>
    <property type="match status" value="1"/>
</dbReference>
<keyword evidence="1" id="KW-0805">Transcription regulation</keyword>
<comment type="caution">
    <text evidence="5">The sequence shown here is derived from an EMBL/GenBank/DDBJ whole genome shotgun (WGS) entry which is preliminary data.</text>
</comment>
<dbReference type="Proteomes" id="UP000185696">
    <property type="component" value="Unassembled WGS sequence"/>
</dbReference>
<dbReference type="PRINTS" id="PR00032">
    <property type="entry name" value="HTHARAC"/>
</dbReference>
<dbReference type="InterPro" id="IPR050204">
    <property type="entry name" value="AraC_XylS_family_regulators"/>
</dbReference>
<dbReference type="PROSITE" id="PS01124">
    <property type="entry name" value="HTH_ARAC_FAMILY_2"/>
    <property type="match status" value="1"/>
</dbReference>
<dbReference type="PANTHER" id="PTHR46796">
    <property type="entry name" value="HTH-TYPE TRANSCRIPTIONAL ACTIVATOR RHAS-RELATED"/>
    <property type="match status" value="1"/>
</dbReference>
<dbReference type="PROSITE" id="PS00041">
    <property type="entry name" value="HTH_ARAC_FAMILY_1"/>
    <property type="match status" value="1"/>
</dbReference>
<accession>A0A7Z1AYP8</accession>
<name>A0A7Z1AYP8_9PSEU</name>
<dbReference type="Pfam" id="PF12833">
    <property type="entry name" value="HTH_18"/>
    <property type="match status" value="1"/>
</dbReference>
<reference evidence="5 6" key="1">
    <citation type="submission" date="2016-12" db="EMBL/GenBank/DDBJ databases">
        <title>The draft genome sequence of Actinophytocola xinjiangensis.</title>
        <authorList>
            <person name="Wang W."/>
            <person name="Yuan L."/>
        </authorList>
    </citation>
    <scope>NUCLEOTIDE SEQUENCE [LARGE SCALE GENOMIC DNA]</scope>
    <source>
        <strain evidence="5 6">CGMCC 4.4663</strain>
    </source>
</reference>
<dbReference type="InterPro" id="IPR009057">
    <property type="entry name" value="Homeodomain-like_sf"/>
</dbReference>
<dbReference type="Gene3D" id="1.10.10.60">
    <property type="entry name" value="Homeodomain-like"/>
    <property type="match status" value="2"/>
</dbReference>
<evidence type="ECO:0000256" key="3">
    <source>
        <dbReference type="ARBA" id="ARBA00023163"/>
    </source>
</evidence>